<organism evidence="5 6">
    <name type="scientific">Devosia rhodophyticola</name>
    <dbReference type="NCBI Taxonomy" id="3026423"/>
    <lineage>
        <taxon>Bacteria</taxon>
        <taxon>Pseudomonadati</taxon>
        <taxon>Pseudomonadota</taxon>
        <taxon>Alphaproteobacteria</taxon>
        <taxon>Hyphomicrobiales</taxon>
        <taxon>Devosiaceae</taxon>
        <taxon>Devosia</taxon>
    </lineage>
</organism>
<evidence type="ECO:0000313" key="5">
    <source>
        <dbReference type="EMBL" id="WDR06861.1"/>
    </source>
</evidence>
<keyword evidence="1" id="KW-0805">Transcription regulation</keyword>
<evidence type="ECO:0000259" key="4">
    <source>
        <dbReference type="PROSITE" id="PS50949"/>
    </source>
</evidence>
<dbReference type="Proteomes" id="UP001222118">
    <property type="component" value="Chromosome"/>
</dbReference>
<dbReference type="InterPro" id="IPR008920">
    <property type="entry name" value="TF_FadR/GntR_C"/>
</dbReference>
<name>A0ABY7YZR8_9HYPH</name>
<reference evidence="5 6" key="1">
    <citation type="submission" date="2023-02" db="EMBL/GenBank/DDBJ databases">
        <title>Devosia chondri sp. nov., isolated from the phycosphere of marine algae.</title>
        <authorList>
            <person name="Kim J.M."/>
            <person name="Lee J.K."/>
            <person name="Choi B.J."/>
            <person name="Bayburt H."/>
            <person name="Jeon C.O."/>
        </authorList>
    </citation>
    <scope>NUCLEOTIDE SEQUENCE [LARGE SCALE GENOMIC DNA]</scope>
    <source>
        <strain evidence="5 6">G2-5</strain>
    </source>
</reference>
<dbReference type="RefSeq" id="WP_282212374.1">
    <property type="nucleotide sequence ID" value="NZ_CP118247.1"/>
</dbReference>
<keyword evidence="6" id="KW-1185">Reference proteome</keyword>
<dbReference type="InterPro" id="IPR036390">
    <property type="entry name" value="WH_DNA-bd_sf"/>
</dbReference>
<dbReference type="InterPro" id="IPR036388">
    <property type="entry name" value="WH-like_DNA-bd_sf"/>
</dbReference>
<keyword evidence="3" id="KW-0804">Transcription</keyword>
<dbReference type="PANTHER" id="PTHR43537:SF45">
    <property type="entry name" value="GNTR FAMILY REGULATORY PROTEIN"/>
    <property type="match status" value="1"/>
</dbReference>
<sequence>MKSKDIPRSADDSADARSGDETYLFQRAGGSIASQVYDHLMQRILDMELEPFQELSEARLATEFGVSRTPVREALARLARRGLVDILPQRGTRVSPLSEELIAKSRFIREALERPLVRLAAEKLTSEIAALMNREIALQKTYATLNDDQGFLDSDDQFHALIGRAAGFESIWDEVREAKFHMDRVRRLSLLSQQHMLDLVAEHEDILEKMLAHDVDGADKSIASHLTSVMHELDLIRSRTPQYFVGDSAPNR</sequence>
<evidence type="ECO:0000256" key="3">
    <source>
        <dbReference type="ARBA" id="ARBA00023163"/>
    </source>
</evidence>
<evidence type="ECO:0000256" key="2">
    <source>
        <dbReference type="ARBA" id="ARBA00023125"/>
    </source>
</evidence>
<evidence type="ECO:0000256" key="1">
    <source>
        <dbReference type="ARBA" id="ARBA00023015"/>
    </source>
</evidence>
<dbReference type="CDD" id="cd07377">
    <property type="entry name" value="WHTH_GntR"/>
    <property type="match status" value="1"/>
</dbReference>
<dbReference type="PANTHER" id="PTHR43537">
    <property type="entry name" value="TRANSCRIPTIONAL REGULATOR, GNTR FAMILY"/>
    <property type="match status" value="1"/>
</dbReference>
<accession>A0ABY7YZR8</accession>
<dbReference type="EMBL" id="CP118247">
    <property type="protein sequence ID" value="WDR06861.1"/>
    <property type="molecule type" value="Genomic_DNA"/>
</dbReference>
<keyword evidence="2" id="KW-0238">DNA-binding</keyword>
<dbReference type="PROSITE" id="PS50949">
    <property type="entry name" value="HTH_GNTR"/>
    <property type="match status" value="1"/>
</dbReference>
<dbReference type="SUPFAM" id="SSF46785">
    <property type="entry name" value="Winged helix' DNA-binding domain"/>
    <property type="match status" value="1"/>
</dbReference>
<dbReference type="Pfam" id="PF00392">
    <property type="entry name" value="GntR"/>
    <property type="match status" value="1"/>
</dbReference>
<evidence type="ECO:0000313" key="6">
    <source>
        <dbReference type="Proteomes" id="UP001222118"/>
    </source>
</evidence>
<gene>
    <name evidence="5" type="ORF">PSQ90_05270</name>
</gene>
<dbReference type="SUPFAM" id="SSF48008">
    <property type="entry name" value="GntR ligand-binding domain-like"/>
    <property type="match status" value="1"/>
</dbReference>
<dbReference type="SMART" id="SM00345">
    <property type="entry name" value="HTH_GNTR"/>
    <property type="match status" value="1"/>
</dbReference>
<dbReference type="InterPro" id="IPR011711">
    <property type="entry name" value="GntR_C"/>
</dbReference>
<dbReference type="Pfam" id="PF07729">
    <property type="entry name" value="FCD"/>
    <property type="match status" value="1"/>
</dbReference>
<dbReference type="SMART" id="SM00895">
    <property type="entry name" value="FCD"/>
    <property type="match status" value="1"/>
</dbReference>
<dbReference type="InterPro" id="IPR000524">
    <property type="entry name" value="Tscrpt_reg_HTH_GntR"/>
</dbReference>
<dbReference type="Gene3D" id="1.10.10.10">
    <property type="entry name" value="Winged helix-like DNA-binding domain superfamily/Winged helix DNA-binding domain"/>
    <property type="match status" value="1"/>
</dbReference>
<proteinExistence type="predicted"/>
<dbReference type="Gene3D" id="1.20.120.530">
    <property type="entry name" value="GntR ligand-binding domain-like"/>
    <property type="match status" value="1"/>
</dbReference>
<dbReference type="PRINTS" id="PR00035">
    <property type="entry name" value="HTHGNTR"/>
</dbReference>
<protein>
    <submittedName>
        <fullName evidence="5">GntR family transcriptional regulator</fullName>
    </submittedName>
</protein>
<feature type="domain" description="HTH gntR-type" evidence="4">
    <location>
        <begin position="30"/>
        <end position="97"/>
    </location>
</feature>